<evidence type="ECO:0000256" key="2">
    <source>
        <dbReference type="RuleBase" id="RU000411"/>
    </source>
</evidence>
<protein>
    <recommendedName>
        <fullName evidence="3">Serpin domain-containing protein</fullName>
    </recommendedName>
</protein>
<accession>A0A813XS35</accession>
<dbReference type="SMART" id="SM00093">
    <property type="entry name" value="SERPIN"/>
    <property type="match status" value="1"/>
</dbReference>
<evidence type="ECO:0000313" key="5">
    <source>
        <dbReference type="Proteomes" id="UP000663879"/>
    </source>
</evidence>
<evidence type="ECO:0000256" key="1">
    <source>
        <dbReference type="ARBA" id="ARBA00009500"/>
    </source>
</evidence>
<dbReference type="SUPFAM" id="SSF56574">
    <property type="entry name" value="Serpins"/>
    <property type="match status" value="1"/>
</dbReference>
<feature type="domain" description="Serpin" evidence="3">
    <location>
        <begin position="1"/>
        <end position="343"/>
    </location>
</feature>
<dbReference type="Gene3D" id="3.30.497.10">
    <property type="entry name" value="Antithrombin, subunit I, domain 2"/>
    <property type="match status" value="1"/>
</dbReference>
<dbReference type="InterPro" id="IPR042178">
    <property type="entry name" value="Serpin_sf_1"/>
</dbReference>
<dbReference type="PANTHER" id="PTHR11461">
    <property type="entry name" value="SERINE PROTEASE INHIBITOR, SERPIN"/>
    <property type="match status" value="1"/>
</dbReference>
<organism evidence="4 5">
    <name type="scientific">Brachionus calyciflorus</name>
    <dbReference type="NCBI Taxonomy" id="104777"/>
    <lineage>
        <taxon>Eukaryota</taxon>
        <taxon>Metazoa</taxon>
        <taxon>Spiralia</taxon>
        <taxon>Gnathifera</taxon>
        <taxon>Rotifera</taxon>
        <taxon>Eurotatoria</taxon>
        <taxon>Monogononta</taxon>
        <taxon>Pseudotrocha</taxon>
        <taxon>Ploima</taxon>
        <taxon>Brachionidae</taxon>
        <taxon>Brachionus</taxon>
    </lineage>
</organism>
<comment type="caution">
    <text evidence="4">The sequence shown here is derived from an EMBL/GenBank/DDBJ whole genome shotgun (WGS) entry which is preliminary data.</text>
</comment>
<dbReference type="PANTHER" id="PTHR11461:SF211">
    <property type="entry name" value="GH10112P-RELATED"/>
    <property type="match status" value="1"/>
</dbReference>
<name>A0A813XS35_9BILA</name>
<dbReference type="InterPro" id="IPR023796">
    <property type="entry name" value="Serpin_dom"/>
</dbReference>
<dbReference type="PROSITE" id="PS00284">
    <property type="entry name" value="SERPIN"/>
    <property type="match status" value="1"/>
</dbReference>
<sequence>MSLCLIGSDGTTFTSLQRSLNLSNYTKSQILNLNKQTLKSLNIQNEKNISLSTANRIYISHNFNITKKFSTLAKQYFESDVLNLNTNNPVESSMSINQWVSNKTHHKINNIINPNVISSETSLILLNAIYFKGIWKFKFDKSITKKENFYLSNGKVEKIDMMHLNKKFKFIYMPGGLKADLIELAYSSDKISMVILLPHENNSLENIQKEINLNILNQILKKDKNFEQVNLKIPRFKLEFKRDLENFFKSQTEAKAFSKSEANFSGISTNSKGLFISDVIHQAVVEVNEEGTEAAATTAIIIQKSIAPSQQQVFNFVCNRPFLFYIYDKMTNTILFSGKYSKP</sequence>
<gene>
    <name evidence="4" type="ORF">OXX778_LOCUS10103</name>
</gene>
<proteinExistence type="inferred from homology"/>
<dbReference type="InterPro" id="IPR000215">
    <property type="entry name" value="Serpin_fam"/>
</dbReference>
<dbReference type="EMBL" id="CAJNOC010001559">
    <property type="protein sequence ID" value="CAF0874582.1"/>
    <property type="molecule type" value="Genomic_DNA"/>
</dbReference>
<dbReference type="GO" id="GO:0005615">
    <property type="term" value="C:extracellular space"/>
    <property type="evidence" value="ECO:0007669"/>
    <property type="project" value="InterPro"/>
</dbReference>
<dbReference type="InterPro" id="IPR036186">
    <property type="entry name" value="Serpin_sf"/>
</dbReference>
<dbReference type="InterPro" id="IPR023795">
    <property type="entry name" value="Serpin_CS"/>
</dbReference>
<dbReference type="Pfam" id="PF00079">
    <property type="entry name" value="Serpin"/>
    <property type="match status" value="1"/>
</dbReference>
<evidence type="ECO:0000313" key="4">
    <source>
        <dbReference type="EMBL" id="CAF0874582.1"/>
    </source>
</evidence>
<dbReference type="Proteomes" id="UP000663879">
    <property type="component" value="Unassembled WGS sequence"/>
</dbReference>
<dbReference type="InterPro" id="IPR042185">
    <property type="entry name" value="Serpin_sf_2"/>
</dbReference>
<dbReference type="Gene3D" id="2.30.39.10">
    <property type="entry name" value="Alpha-1-antitrypsin, domain 1"/>
    <property type="match status" value="1"/>
</dbReference>
<dbReference type="GO" id="GO:0004867">
    <property type="term" value="F:serine-type endopeptidase inhibitor activity"/>
    <property type="evidence" value="ECO:0007669"/>
    <property type="project" value="InterPro"/>
</dbReference>
<reference evidence="4" key="1">
    <citation type="submission" date="2021-02" db="EMBL/GenBank/DDBJ databases">
        <authorList>
            <person name="Nowell W R."/>
        </authorList>
    </citation>
    <scope>NUCLEOTIDE SEQUENCE</scope>
    <source>
        <strain evidence="4">Ploen Becks lab</strain>
    </source>
</reference>
<keyword evidence="5" id="KW-1185">Reference proteome</keyword>
<evidence type="ECO:0000259" key="3">
    <source>
        <dbReference type="SMART" id="SM00093"/>
    </source>
</evidence>
<dbReference type="OrthoDB" id="671595at2759"/>
<dbReference type="AlphaFoldDB" id="A0A813XS35"/>
<comment type="similarity">
    <text evidence="1 2">Belongs to the serpin family.</text>
</comment>
<dbReference type="CDD" id="cd00172">
    <property type="entry name" value="serpin"/>
    <property type="match status" value="1"/>
</dbReference>